<evidence type="ECO:0000313" key="2">
    <source>
        <dbReference type="Proteomes" id="UP000059188"/>
    </source>
</evidence>
<keyword evidence="2" id="KW-1185">Reference proteome</keyword>
<dbReference type="AlphaFoldDB" id="A0A0B7G0T1"/>
<reference evidence="1 2" key="1">
    <citation type="submission" date="2014-11" db="EMBL/GenBank/DDBJ databases">
        <authorList>
            <person name="Wibberg Daniel"/>
        </authorList>
    </citation>
    <scope>NUCLEOTIDE SEQUENCE [LARGE SCALE GENOMIC DNA]</scope>
    <source>
        <strain evidence="1">Rhizoctonia solani AG1-IB 7/3/14</strain>
    </source>
</reference>
<sequence length="88" mass="9793">MGVVPAPMAPGSCLGFSLVVHSYRDVLAVPRPLQCSIEGIISCRPKGIDKRYHCQENVPPSCGYYRVHNDPLWFLVWLSKLPKRRGAG</sequence>
<proteinExistence type="predicted"/>
<dbReference type="Proteomes" id="UP000059188">
    <property type="component" value="Unassembled WGS sequence"/>
</dbReference>
<evidence type="ECO:0000313" key="1">
    <source>
        <dbReference type="EMBL" id="CEL62073.1"/>
    </source>
</evidence>
<name>A0A0B7G0T1_THACB</name>
<protein>
    <submittedName>
        <fullName evidence="1">Uncharacterized protein</fullName>
    </submittedName>
</protein>
<organism evidence="1 2">
    <name type="scientific">Thanatephorus cucumeris (strain AG1-IB / isolate 7/3/14)</name>
    <name type="common">Lettuce bottom rot fungus</name>
    <name type="synonym">Rhizoctonia solani</name>
    <dbReference type="NCBI Taxonomy" id="1108050"/>
    <lineage>
        <taxon>Eukaryota</taxon>
        <taxon>Fungi</taxon>
        <taxon>Dikarya</taxon>
        <taxon>Basidiomycota</taxon>
        <taxon>Agaricomycotina</taxon>
        <taxon>Agaricomycetes</taxon>
        <taxon>Cantharellales</taxon>
        <taxon>Ceratobasidiaceae</taxon>
        <taxon>Rhizoctonia</taxon>
        <taxon>Rhizoctonia solani AG-1</taxon>
    </lineage>
</organism>
<accession>A0A0B7G0T1</accession>
<dbReference type="EMBL" id="LN679701">
    <property type="protein sequence ID" value="CEL62073.1"/>
    <property type="molecule type" value="Genomic_DNA"/>
</dbReference>
<gene>
    <name evidence="1" type="ORF">RSOLAG1IB_12493</name>
</gene>